<proteinExistence type="predicted"/>
<accession>A0A1I5V399</accession>
<gene>
    <name evidence="2" type="ORF">SAMN05444277_104158</name>
</gene>
<dbReference type="EMBL" id="FOXQ01000004">
    <property type="protein sequence ID" value="SFQ01436.1"/>
    <property type="molecule type" value="Genomic_DNA"/>
</dbReference>
<feature type="signal peptide" evidence="1">
    <location>
        <begin position="1"/>
        <end position="22"/>
    </location>
</feature>
<dbReference type="InterPro" id="IPR008969">
    <property type="entry name" value="CarboxyPept-like_regulatory"/>
</dbReference>
<evidence type="ECO:0000313" key="2">
    <source>
        <dbReference type="EMBL" id="SFQ01436.1"/>
    </source>
</evidence>
<dbReference type="Proteomes" id="UP000199031">
    <property type="component" value="Unassembled WGS sequence"/>
</dbReference>
<feature type="chain" id="PRO_5011682250" evidence="1">
    <location>
        <begin position="23"/>
        <end position="211"/>
    </location>
</feature>
<name>A0A1I5V399_9BACT</name>
<sequence length="211" mass="23831">MNKLLPYFLFATLIFLSLTGEAQTRRDSVVQFYGVVMSADSLRGLDATSVIVEGTGRGTISNSQGVFSIAALKGDKIRFSSTGFKDKTLTIPDTLKSNQYYVIQLMVNDTAWLPSTILKPRPTRSQFERDFVNTDVPADALEIARRNNDEATRKALMLTLPVDGTEAMNTQIRQQAQRYYYSGQLQPQNIFNPVAWAEFIQAWKRGDFKRK</sequence>
<evidence type="ECO:0000256" key="1">
    <source>
        <dbReference type="SAM" id="SignalP"/>
    </source>
</evidence>
<dbReference type="AlphaFoldDB" id="A0A1I5V399"/>
<reference evidence="2 3" key="1">
    <citation type="submission" date="2016-10" db="EMBL/GenBank/DDBJ databases">
        <authorList>
            <person name="de Groot N.N."/>
        </authorList>
    </citation>
    <scope>NUCLEOTIDE SEQUENCE [LARGE SCALE GENOMIC DNA]</scope>
    <source>
        <strain evidence="2 3">DSM 28286</strain>
    </source>
</reference>
<dbReference type="Pfam" id="PF13715">
    <property type="entry name" value="CarbopepD_reg_2"/>
    <property type="match status" value="1"/>
</dbReference>
<dbReference type="STRING" id="1465490.SAMN05444277_104158"/>
<keyword evidence="3" id="KW-1185">Reference proteome</keyword>
<dbReference type="OrthoDB" id="1115630at2"/>
<dbReference type="RefSeq" id="WP_090657402.1">
    <property type="nucleotide sequence ID" value="NZ_FOXQ01000004.1"/>
</dbReference>
<protein>
    <submittedName>
        <fullName evidence="2">CarboxypepD_reg-like domain-containing protein</fullName>
    </submittedName>
</protein>
<organism evidence="2 3">
    <name type="scientific">Parafilimonas terrae</name>
    <dbReference type="NCBI Taxonomy" id="1465490"/>
    <lineage>
        <taxon>Bacteria</taxon>
        <taxon>Pseudomonadati</taxon>
        <taxon>Bacteroidota</taxon>
        <taxon>Chitinophagia</taxon>
        <taxon>Chitinophagales</taxon>
        <taxon>Chitinophagaceae</taxon>
        <taxon>Parafilimonas</taxon>
    </lineage>
</organism>
<keyword evidence="1" id="KW-0732">Signal</keyword>
<evidence type="ECO:0000313" key="3">
    <source>
        <dbReference type="Proteomes" id="UP000199031"/>
    </source>
</evidence>
<dbReference type="SUPFAM" id="SSF49464">
    <property type="entry name" value="Carboxypeptidase regulatory domain-like"/>
    <property type="match status" value="1"/>
</dbReference>